<protein>
    <submittedName>
        <fullName evidence="2">Uncharacterized protein</fullName>
    </submittedName>
</protein>
<organism evidence="2 3">
    <name type="scientific">Stephania cephalantha</name>
    <dbReference type="NCBI Taxonomy" id="152367"/>
    <lineage>
        <taxon>Eukaryota</taxon>
        <taxon>Viridiplantae</taxon>
        <taxon>Streptophyta</taxon>
        <taxon>Embryophyta</taxon>
        <taxon>Tracheophyta</taxon>
        <taxon>Spermatophyta</taxon>
        <taxon>Magnoliopsida</taxon>
        <taxon>Ranunculales</taxon>
        <taxon>Menispermaceae</taxon>
        <taxon>Menispermoideae</taxon>
        <taxon>Cissampelideae</taxon>
        <taxon>Stephania</taxon>
    </lineage>
</organism>
<dbReference type="AlphaFoldDB" id="A0AAP0K8T6"/>
<dbReference type="EMBL" id="JBBNAG010000003">
    <property type="protein sequence ID" value="KAK9148183.1"/>
    <property type="molecule type" value="Genomic_DNA"/>
</dbReference>
<reference evidence="2 3" key="1">
    <citation type="submission" date="2024-01" db="EMBL/GenBank/DDBJ databases">
        <title>Genome assemblies of Stephania.</title>
        <authorList>
            <person name="Yang L."/>
        </authorList>
    </citation>
    <scope>NUCLEOTIDE SEQUENCE [LARGE SCALE GENOMIC DNA]</scope>
    <source>
        <strain evidence="2">JXDWG</strain>
        <tissue evidence="2">Leaf</tissue>
    </source>
</reference>
<accession>A0AAP0K8T6</accession>
<gene>
    <name evidence="2" type="ORF">Scep_006940</name>
</gene>
<comment type="caution">
    <text evidence="2">The sequence shown here is derived from an EMBL/GenBank/DDBJ whole genome shotgun (WGS) entry which is preliminary data.</text>
</comment>
<evidence type="ECO:0000313" key="2">
    <source>
        <dbReference type="EMBL" id="KAK9148183.1"/>
    </source>
</evidence>
<name>A0AAP0K8T6_9MAGN</name>
<keyword evidence="3" id="KW-1185">Reference proteome</keyword>
<dbReference type="Proteomes" id="UP001419268">
    <property type="component" value="Unassembled WGS sequence"/>
</dbReference>
<evidence type="ECO:0000256" key="1">
    <source>
        <dbReference type="SAM" id="MobiDB-lite"/>
    </source>
</evidence>
<feature type="compositionally biased region" description="Basic and acidic residues" evidence="1">
    <location>
        <begin position="89"/>
        <end position="101"/>
    </location>
</feature>
<evidence type="ECO:0000313" key="3">
    <source>
        <dbReference type="Proteomes" id="UP001419268"/>
    </source>
</evidence>
<proteinExistence type="predicted"/>
<sequence>MINLQGIFRVDVLAHTTYISRPSTSAIDQDKGKAIVCDFHLLERQCWSSAPTTGGGGKGNWGIFREVGSSSESGGAGSSREQWSSGARRRGDGGPQREKNDQYVPVGQRLAGEFRSDFS</sequence>
<feature type="region of interest" description="Disordered" evidence="1">
    <location>
        <begin position="49"/>
        <end position="119"/>
    </location>
</feature>